<feature type="compositionally biased region" description="Basic and acidic residues" evidence="1">
    <location>
        <begin position="40"/>
        <end position="62"/>
    </location>
</feature>
<organism evidence="2 3">
    <name type="scientific">Morella rubra</name>
    <name type="common">Chinese bayberry</name>
    <dbReference type="NCBI Taxonomy" id="262757"/>
    <lineage>
        <taxon>Eukaryota</taxon>
        <taxon>Viridiplantae</taxon>
        <taxon>Streptophyta</taxon>
        <taxon>Embryophyta</taxon>
        <taxon>Tracheophyta</taxon>
        <taxon>Spermatophyta</taxon>
        <taxon>Magnoliopsida</taxon>
        <taxon>eudicotyledons</taxon>
        <taxon>Gunneridae</taxon>
        <taxon>Pentapetalae</taxon>
        <taxon>rosids</taxon>
        <taxon>fabids</taxon>
        <taxon>Fagales</taxon>
        <taxon>Myricaceae</taxon>
        <taxon>Morella</taxon>
    </lineage>
</organism>
<comment type="caution">
    <text evidence="2">The sequence shown here is derived from an EMBL/GenBank/DDBJ whole genome shotgun (WGS) entry which is preliminary data.</text>
</comment>
<name>A0A6A1VLW6_9ROSI</name>
<dbReference type="Proteomes" id="UP000516437">
    <property type="component" value="Chromosome 5"/>
</dbReference>
<keyword evidence="3" id="KW-1185">Reference proteome</keyword>
<proteinExistence type="predicted"/>
<sequence>MQATTLVKAQGKEEIVEHSKLEAKKFLLVGDEPNDESIEEVDKQEQSEVRGDNEEGSRKEDELSANMMNGLGESSLAEKGDHFTRRKIEEEKQSSNMVNKLEESSLVQCKAEVSNMEVSLLTNGETSHIINFEIVASLELVGEGSESLDVEITSGDQRKCPLLADGVGMEGSESLDMILGNAWLRSIDKVLVDYGTMAIFLIHGRVSRPVPVRTP</sequence>
<feature type="region of interest" description="Disordered" evidence="1">
    <location>
        <begin position="28"/>
        <end position="62"/>
    </location>
</feature>
<dbReference type="OrthoDB" id="1743130at2759"/>
<dbReference type="AlphaFoldDB" id="A0A6A1VLW6"/>
<reference evidence="2 3" key="1">
    <citation type="journal article" date="2019" name="Plant Biotechnol. J.">
        <title>The red bayberry genome and genetic basis of sex determination.</title>
        <authorList>
            <person name="Jia H.M."/>
            <person name="Jia H.J."/>
            <person name="Cai Q.L."/>
            <person name="Wang Y."/>
            <person name="Zhao H.B."/>
            <person name="Yang W.F."/>
            <person name="Wang G.Y."/>
            <person name="Li Y.H."/>
            <person name="Zhan D.L."/>
            <person name="Shen Y.T."/>
            <person name="Niu Q.F."/>
            <person name="Chang L."/>
            <person name="Qiu J."/>
            <person name="Zhao L."/>
            <person name="Xie H.B."/>
            <person name="Fu W.Y."/>
            <person name="Jin J."/>
            <person name="Li X.W."/>
            <person name="Jiao Y."/>
            <person name="Zhou C.C."/>
            <person name="Tu T."/>
            <person name="Chai C.Y."/>
            <person name="Gao J.L."/>
            <person name="Fan L.J."/>
            <person name="van de Weg E."/>
            <person name="Wang J.Y."/>
            <person name="Gao Z.S."/>
        </authorList>
    </citation>
    <scope>NUCLEOTIDE SEQUENCE [LARGE SCALE GENOMIC DNA]</scope>
    <source>
        <tissue evidence="2">Leaves</tissue>
    </source>
</reference>
<accession>A0A6A1VLW6</accession>
<gene>
    <name evidence="2" type="ORF">CJ030_MR5G010166</name>
</gene>
<evidence type="ECO:0000313" key="2">
    <source>
        <dbReference type="EMBL" id="KAB1212866.1"/>
    </source>
</evidence>
<evidence type="ECO:0000313" key="3">
    <source>
        <dbReference type="Proteomes" id="UP000516437"/>
    </source>
</evidence>
<evidence type="ECO:0000256" key="1">
    <source>
        <dbReference type="SAM" id="MobiDB-lite"/>
    </source>
</evidence>
<dbReference type="EMBL" id="RXIC02000023">
    <property type="protein sequence ID" value="KAB1212866.1"/>
    <property type="molecule type" value="Genomic_DNA"/>
</dbReference>
<protein>
    <submittedName>
        <fullName evidence="2">Uncharacterized protein</fullName>
    </submittedName>
</protein>